<feature type="region of interest" description="Disordered" evidence="1">
    <location>
        <begin position="1"/>
        <end position="30"/>
    </location>
</feature>
<sequence>MHFHTTSSTPTCQTPDERCQNRPRDTHTRGKFPLARAAESDVELHTKLLTPPFKTILRVPYNKWKFTQFPHMLGLDASESRLCKPFRDVRELGTGKDMARKSVLKPVLGWALAKMFHLKPGEEVPNRTKNGLDVSGENHYIAQEQLYGRRTAAILHFSVAGLLRLYLA</sequence>
<evidence type="ECO:0000256" key="1">
    <source>
        <dbReference type="SAM" id="MobiDB-lite"/>
    </source>
</evidence>
<evidence type="ECO:0000313" key="2">
    <source>
        <dbReference type="EMBL" id="RDB15045.1"/>
    </source>
</evidence>
<organism evidence="2 3">
    <name type="scientific">Hypsizygus marmoreus</name>
    <name type="common">White beech mushroom</name>
    <name type="synonym">Agaricus marmoreus</name>
    <dbReference type="NCBI Taxonomy" id="39966"/>
    <lineage>
        <taxon>Eukaryota</taxon>
        <taxon>Fungi</taxon>
        <taxon>Dikarya</taxon>
        <taxon>Basidiomycota</taxon>
        <taxon>Agaricomycotina</taxon>
        <taxon>Agaricomycetes</taxon>
        <taxon>Agaricomycetidae</taxon>
        <taxon>Agaricales</taxon>
        <taxon>Tricholomatineae</taxon>
        <taxon>Lyophyllaceae</taxon>
        <taxon>Hypsizygus</taxon>
    </lineage>
</organism>
<proteinExistence type="predicted"/>
<feature type="compositionally biased region" description="Basic and acidic residues" evidence="1">
    <location>
        <begin position="15"/>
        <end position="28"/>
    </location>
</feature>
<dbReference type="Proteomes" id="UP000076154">
    <property type="component" value="Unassembled WGS sequence"/>
</dbReference>
<dbReference type="InParanoid" id="A0A369J3T2"/>
<gene>
    <name evidence="2" type="ORF">Hypma_005458</name>
</gene>
<name>A0A369J3T2_HYPMA</name>
<protein>
    <submittedName>
        <fullName evidence="2">Uncharacterized protein</fullName>
    </submittedName>
</protein>
<accession>A0A369J3T2</accession>
<reference evidence="2" key="1">
    <citation type="submission" date="2018-04" db="EMBL/GenBank/DDBJ databases">
        <title>Whole genome sequencing of Hypsizygus marmoreus.</title>
        <authorList>
            <person name="Choi I.-G."/>
            <person name="Min B."/>
            <person name="Kim J.-G."/>
            <person name="Kim S."/>
            <person name="Oh Y.-L."/>
            <person name="Kong W.-S."/>
            <person name="Park H."/>
            <person name="Jeong J."/>
            <person name="Song E.-S."/>
        </authorList>
    </citation>
    <scope>NUCLEOTIDE SEQUENCE [LARGE SCALE GENOMIC DNA]</scope>
    <source>
        <strain evidence="2">51987-8</strain>
    </source>
</reference>
<feature type="compositionally biased region" description="Polar residues" evidence="1">
    <location>
        <begin position="1"/>
        <end position="14"/>
    </location>
</feature>
<dbReference type="OrthoDB" id="186626at2759"/>
<dbReference type="AlphaFoldDB" id="A0A369J3T2"/>
<dbReference type="EMBL" id="LUEZ02000223">
    <property type="protein sequence ID" value="RDB15045.1"/>
    <property type="molecule type" value="Genomic_DNA"/>
</dbReference>
<evidence type="ECO:0000313" key="3">
    <source>
        <dbReference type="Proteomes" id="UP000076154"/>
    </source>
</evidence>
<comment type="caution">
    <text evidence="2">The sequence shown here is derived from an EMBL/GenBank/DDBJ whole genome shotgun (WGS) entry which is preliminary data.</text>
</comment>
<keyword evidence="3" id="KW-1185">Reference proteome</keyword>